<dbReference type="Pfam" id="PF03102">
    <property type="entry name" value="NeuB"/>
    <property type="match status" value="1"/>
</dbReference>
<dbReference type="PANTHER" id="PTHR42966:SF1">
    <property type="entry name" value="SIALIC ACID SYNTHASE"/>
    <property type="match status" value="1"/>
</dbReference>
<dbReference type="InterPro" id="IPR036732">
    <property type="entry name" value="AFP_Neu5c_C_sf"/>
</dbReference>
<dbReference type="Gene3D" id="3.20.20.70">
    <property type="entry name" value="Aldolase class I"/>
    <property type="match status" value="1"/>
</dbReference>
<dbReference type="Gene3D" id="3.90.1210.10">
    <property type="entry name" value="Antifreeze-like/N-acetylneuraminic acid synthase C-terminal domain"/>
    <property type="match status" value="1"/>
</dbReference>
<dbReference type="EC" id="2.5.1.56" evidence="2"/>
<keyword evidence="2" id="KW-0808">Transferase</keyword>
<dbReference type="InterPro" id="IPR013785">
    <property type="entry name" value="Aldolase_TIM"/>
</dbReference>
<protein>
    <submittedName>
        <fullName evidence="2">N-acetylneuraminate synthase (EC)</fullName>
        <ecNumber evidence="2">2.5.1.56</ecNumber>
    </submittedName>
</protein>
<dbReference type="EMBL" id="CACVAQ010000526">
    <property type="protein sequence ID" value="CAA6829948.1"/>
    <property type="molecule type" value="Genomic_DNA"/>
</dbReference>
<reference evidence="2" key="1">
    <citation type="submission" date="2020-01" db="EMBL/GenBank/DDBJ databases">
        <authorList>
            <person name="Meier V. D."/>
            <person name="Meier V D."/>
        </authorList>
    </citation>
    <scope>NUCLEOTIDE SEQUENCE</scope>
    <source>
        <strain evidence="2">HLG_WM_MAG_10</strain>
    </source>
</reference>
<dbReference type="NCBIfam" id="TIGR03569">
    <property type="entry name" value="NeuB_NnaB"/>
    <property type="match status" value="1"/>
</dbReference>
<gene>
    <name evidence="2" type="ORF">HELGO_WM26171</name>
</gene>
<evidence type="ECO:0000313" key="2">
    <source>
        <dbReference type="EMBL" id="CAA6829948.1"/>
    </source>
</evidence>
<dbReference type="InterPro" id="IPR057736">
    <property type="entry name" value="SAF_PseI/NeuA/NeuB"/>
</dbReference>
<dbReference type="GO" id="GO:0016051">
    <property type="term" value="P:carbohydrate biosynthetic process"/>
    <property type="evidence" value="ECO:0007669"/>
    <property type="project" value="InterPro"/>
</dbReference>
<dbReference type="PROSITE" id="PS50844">
    <property type="entry name" value="AFP_LIKE"/>
    <property type="match status" value="1"/>
</dbReference>
<dbReference type="InterPro" id="IPR006190">
    <property type="entry name" value="SAF_AFP_Neu5Ac"/>
</dbReference>
<feature type="domain" description="AFP-like" evidence="1">
    <location>
        <begin position="284"/>
        <end position="341"/>
    </location>
</feature>
<dbReference type="InterPro" id="IPR013132">
    <property type="entry name" value="PseI/NeuA/B-like_N"/>
</dbReference>
<sequence>MKKNKNRTYIIAEAGVNHNGDPLLAKKLIEEAKNAGADCVKFQTFKASQIVTQTSPKAKYQLEVTDREESQYEMLKKLELDFEAYQELIAYCKELDIDFLSTPYNLEDLDFLEQFGVSTYKIASGQLTELPFLRAVARKNKTMLVSTGMGTLADVFNAIEAIKNEGNEDIVVLQCTTNYPSKIEDANILAMQSIKDACGVRVGYSDHVTNNFACFASVALGAEVVEKHFTLDKNMEGPDHSCSLTPSEFKDLVEGIRNIELSLGSKVKKPSQIELDNSLGMKRGMVIIQPIEAGAVLTKAHIGFKRPLQGIPINMLDTVIGKKVSKSLALDESIDYNCIVW</sequence>
<dbReference type="GO" id="GO:0050462">
    <property type="term" value="F:N-acetylneuraminate synthase activity"/>
    <property type="evidence" value="ECO:0007669"/>
    <property type="project" value="UniProtKB-EC"/>
</dbReference>
<dbReference type="PANTHER" id="PTHR42966">
    <property type="entry name" value="N-ACETYLNEURAMINATE SYNTHASE"/>
    <property type="match status" value="1"/>
</dbReference>
<dbReference type="GO" id="GO:0047444">
    <property type="term" value="F:N-acylneuraminate-9-phosphate synthase activity"/>
    <property type="evidence" value="ECO:0007669"/>
    <property type="project" value="TreeGrafter"/>
</dbReference>
<name>A0A6S6UDM6_9BACT</name>
<organism evidence="2">
    <name type="scientific">uncultured Aureispira sp</name>
    <dbReference type="NCBI Taxonomy" id="1331704"/>
    <lineage>
        <taxon>Bacteria</taxon>
        <taxon>Pseudomonadati</taxon>
        <taxon>Bacteroidota</taxon>
        <taxon>Saprospiria</taxon>
        <taxon>Saprospirales</taxon>
        <taxon>Saprospiraceae</taxon>
        <taxon>Aureispira</taxon>
        <taxon>environmental samples</taxon>
    </lineage>
</organism>
<proteinExistence type="predicted"/>
<dbReference type="AlphaFoldDB" id="A0A6S6UDM6"/>
<dbReference type="CDD" id="cd11615">
    <property type="entry name" value="SAF_NeuB_like"/>
    <property type="match status" value="1"/>
</dbReference>
<accession>A0A6S6UDM6</accession>
<dbReference type="SUPFAM" id="SSF51569">
    <property type="entry name" value="Aldolase"/>
    <property type="match status" value="1"/>
</dbReference>
<dbReference type="InterPro" id="IPR020007">
    <property type="entry name" value="NeuB/NeuA"/>
</dbReference>
<evidence type="ECO:0000259" key="1">
    <source>
        <dbReference type="PROSITE" id="PS50844"/>
    </source>
</evidence>
<dbReference type="InterPro" id="IPR051690">
    <property type="entry name" value="PseI-like"/>
</dbReference>
<dbReference type="InterPro" id="IPR013974">
    <property type="entry name" value="SAF"/>
</dbReference>
<dbReference type="Pfam" id="PF08666">
    <property type="entry name" value="SAF"/>
    <property type="match status" value="1"/>
</dbReference>
<dbReference type="SUPFAM" id="SSF51269">
    <property type="entry name" value="AFP III-like domain"/>
    <property type="match status" value="1"/>
</dbReference>